<feature type="transmembrane region" description="Helical" evidence="1">
    <location>
        <begin position="97"/>
        <end position="116"/>
    </location>
</feature>
<gene>
    <name evidence="2" type="ORF">A2801_01050</name>
</gene>
<dbReference type="AlphaFoldDB" id="A0A1F7YNN3"/>
<protein>
    <submittedName>
        <fullName evidence="2">Uncharacterized protein</fullName>
    </submittedName>
</protein>
<organism evidence="2 3">
    <name type="scientific">Candidatus Woesebacteria bacterium RIFCSPHIGHO2_01_FULL_41_10</name>
    <dbReference type="NCBI Taxonomy" id="1802500"/>
    <lineage>
        <taxon>Bacteria</taxon>
        <taxon>Candidatus Woeseibacteriota</taxon>
    </lineage>
</organism>
<feature type="transmembrane region" description="Helical" evidence="1">
    <location>
        <begin position="7"/>
        <end position="25"/>
    </location>
</feature>
<dbReference type="Proteomes" id="UP000177263">
    <property type="component" value="Unassembled WGS sequence"/>
</dbReference>
<evidence type="ECO:0000256" key="1">
    <source>
        <dbReference type="SAM" id="Phobius"/>
    </source>
</evidence>
<feature type="transmembrane region" description="Helical" evidence="1">
    <location>
        <begin position="37"/>
        <end position="54"/>
    </location>
</feature>
<name>A0A1F7YNN3_9BACT</name>
<keyword evidence="1" id="KW-0812">Transmembrane</keyword>
<keyword evidence="1" id="KW-0472">Membrane</keyword>
<reference evidence="2 3" key="1">
    <citation type="journal article" date="2016" name="Nat. Commun.">
        <title>Thousands of microbial genomes shed light on interconnected biogeochemical processes in an aquifer system.</title>
        <authorList>
            <person name="Anantharaman K."/>
            <person name="Brown C.T."/>
            <person name="Hug L.A."/>
            <person name="Sharon I."/>
            <person name="Castelle C.J."/>
            <person name="Probst A.J."/>
            <person name="Thomas B.C."/>
            <person name="Singh A."/>
            <person name="Wilkins M.J."/>
            <person name="Karaoz U."/>
            <person name="Brodie E.L."/>
            <person name="Williams K.H."/>
            <person name="Hubbard S.S."/>
            <person name="Banfield J.F."/>
        </authorList>
    </citation>
    <scope>NUCLEOTIDE SEQUENCE [LARGE SCALE GENOMIC DNA]</scope>
</reference>
<evidence type="ECO:0000313" key="2">
    <source>
        <dbReference type="EMBL" id="OGM28936.1"/>
    </source>
</evidence>
<proteinExistence type="predicted"/>
<evidence type="ECO:0000313" key="3">
    <source>
        <dbReference type="Proteomes" id="UP000177263"/>
    </source>
</evidence>
<feature type="transmembrane region" description="Helical" evidence="1">
    <location>
        <begin position="74"/>
        <end position="91"/>
    </location>
</feature>
<sequence>MKIKLPTIGVVSALFIIAIAFLMRFHERLLMPKSTEVLILGFIVSFLFFAAAIWNESPMDERENILRLNANRIAFLAGCTYCVIGIIQQTSEQNVDIWLIGVLIVMVTGKLISLIISQWRD</sequence>
<accession>A0A1F7YNN3</accession>
<comment type="caution">
    <text evidence="2">The sequence shown here is derived from an EMBL/GenBank/DDBJ whole genome shotgun (WGS) entry which is preliminary data.</text>
</comment>
<dbReference type="STRING" id="1802500.A2801_01050"/>
<dbReference type="EMBL" id="MGGM01000022">
    <property type="protein sequence ID" value="OGM28936.1"/>
    <property type="molecule type" value="Genomic_DNA"/>
</dbReference>
<keyword evidence="1" id="KW-1133">Transmembrane helix</keyword>